<reference evidence="2" key="1">
    <citation type="submission" date="2018-06" db="EMBL/GenBank/DDBJ databases">
        <authorList>
            <person name="Zhirakovskaya E."/>
        </authorList>
    </citation>
    <scope>NUCLEOTIDE SEQUENCE</scope>
</reference>
<organism evidence="2">
    <name type="scientific">hydrothermal vent metagenome</name>
    <dbReference type="NCBI Taxonomy" id="652676"/>
    <lineage>
        <taxon>unclassified sequences</taxon>
        <taxon>metagenomes</taxon>
        <taxon>ecological metagenomes</taxon>
    </lineage>
</organism>
<feature type="non-terminal residue" evidence="2">
    <location>
        <position position="1"/>
    </location>
</feature>
<dbReference type="AlphaFoldDB" id="A0A3B0U0T3"/>
<dbReference type="EMBL" id="UOEP01000097">
    <property type="protein sequence ID" value="VAW19307.1"/>
    <property type="molecule type" value="Genomic_DNA"/>
</dbReference>
<keyword evidence="1" id="KW-1133">Transmembrane helix</keyword>
<keyword evidence="1" id="KW-0812">Transmembrane</keyword>
<feature type="transmembrane region" description="Helical" evidence="1">
    <location>
        <begin position="102"/>
        <end position="119"/>
    </location>
</feature>
<name>A0A3B0U0T3_9ZZZZ</name>
<feature type="transmembrane region" description="Helical" evidence="1">
    <location>
        <begin position="69"/>
        <end position="90"/>
    </location>
</feature>
<evidence type="ECO:0000313" key="2">
    <source>
        <dbReference type="EMBL" id="VAW19307.1"/>
    </source>
</evidence>
<evidence type="ECO:0000256" key="1">
    <source>
        <dbReference type="SAM" id="Phobius"/>
    </source>
</evidence>
<keyword evidence="1" id="KW-0472">Membrane</keyword>
<accession>A0A3B0U0T3</accession>
<gene>
    <name evidence="2" type="ORF">MNBD_BACTEROID01-186</name>
</gene>
<sequence length="121" mass="13712">PGHMLNTFMVLLIPTTVAAHMLHAFRGIIWNWPLYKLNFLDPLGIRTATLLAEKTLVIDRSRLNPEWRLLGTTTNLLYEAVFAVSVMIILKNPLTESINRTGKLMLILSVASYIASFYIKV</sequence>
<proteinExistence type="predicted"/>
<protein>
    <submittedName>
        <fullName evidence="2">Uncharacterized protein</fullName>
    </submittedName>
</protein>